<organism evidence="1 2">
    <name type="scientific">Setaria italica</name>
    <name type="common">Foxtail millet</name>
    <name type="synonym">Panicum italicum</name>
    <dbReference type="NCBI Taxonomy" id="4555"/>
    <lineage>
        <taxon>Eukaryota</taxon>
        <taxon>Viridiplantae</taxon>
        <taxon>Streptophyta</taxon>
        <taxon>Embryophyta</taxon>
        <taxon>Tracheophyta</taxon>
        <taxon>Spermatophyta</taxon>
        <taxon>Magnoliopsida</taxon>
        <taxon>Liliopsida</taxon>
        <taxon>Poales</taxon>
        <taxon>Poaceae</taxon>
        <taxon>PACMAD clade</taxon>
        <taxon>Panicoideae</taxon>
        <taxon>Panicodae</taxon>
        <taxon>Paniceae</taxon>
        <taxon>Cenchrinae</taxon>
        <taxon>Setaria</taxon>
    </lineage>
</organism>
<dbReference type="Gramene" id="KQK97150">
    <property type="protein sequence ID" value="KQK97150"/>
    <property type="gene ID" value="SETIT_011484mg"/>
</dbReference>
<dbReference type="HOGENOM" id="CLU_2516912_0_0_1"/>
<keyword evidence="2" id="KW-1185">Reference proteome</keyword>
<evidence type="ECO:0000313" key="2">
    <source>
        <dbReference type="Proteomes" id="UP000004995"/>
    </source>
</evidence>
<dbReference type="Proteomes" id="UP000004995">
    <property type="component" value="Unassembled WGS sequence"/>
</dbReference>
<reference evidence="1" key="2">
    <citation type="submission" date="2018-08" db="UniProtKB">
        <authorList>
            <consortium name="EnsemblPlants"/>
        </authorList>
    </citation>
    <scope>IDENTIFICATION</scope>
    <source>
        <strain evidence="1">Yugu1</strain>
    </source>
</reference>
<sequence length="85" mass="9266">MKSCLILLNVNLTPVGSLESQAAARNLSLSELFSSEGIKKRGYISVYLHAKVTDAKGTAEVWIGLPNNTAFGKLLENRKQWSSSI</sequence>
<dbReference type="InParanoid" id="K3YB90"/>
<accession>K3YB90</accession>
<evidence type="ECO:0000313" key="1">
    <source>
        <dbReference type="EnsemblPlants" id="KQK97150"/>
    </source>
</evidence>
<protein>
    <submittedName>
        <fullName evidence="1">Uncharacterized protein</fullName>
    </submittedName>
</protein>
<dbReference type="AlphaFoldDB" id="K3YB90"/>
<dbReference type="EMBL" id="AGNK02004330">
    <property type="status" value="NOT_ANNOTATED_CDS"/>
    <property type="molecule type" value="Genomic_DNA"/>
</dbReference>
<reference evidence="2" key="1">
    <citation type="journal article" date="2012" name="Nat. Biotechnol.">
        <title>Reference genome sequence of the model plant Setaria.</title>
        <authorList>
            <person name="Bennetzen J.L."/>
            <person name="Schmutz J."/>
            <person name="Wang H."/>
            <person name="Percifield R."/>
            <person name="Hawkins J."/>
            <person name="Pontaroli A.C."/>
            <person name="Estep M."/>
            <person name="Feng L."/>
            <person name="Vaughn J.N."/>
            <person name="Grimwood J."/>
            <person name="Jenkins J."/>
            <person name="Barry K."/>
            <person name="Lindquist E."/>
            <person name="Hellsten U."/>
            <person name="Deshpande S."/>
            <person name="Wang X."/>
            <person name="Wu X."/>
            <person name="Mitros T."/>
            <person name="Triplett J."/>
            <person name="Yang X."/>
            <person name="Ye C.Y."/>
            <person name="Mauro-Herrera M."/>
            <person name="Wang L."/>
            <person name="Li P."/>
            <person name="Sharma M."/>
            <person name="Sharma R."/>
            <person name="Ronald P.C."/>
            <person name="Panaud O."/>
            <person name="Kellogg E.A."/>
            <person name="Brutnell T.P."/>
            <person name="Doust A.N."/>
            <person name="Tuskan G.A."/>
            <person name="Rokhsar D."/>
            <person name="Devos K.M."/>
        </authorList>
    </citation>
    <scope>NUCLEOTIDE SEQUENCE [LARGE SCALE GENOMIC DNA]</scope>
    <source>
        <strain evidence="2">cv. Yugu1</strain>
    </source>
</reference>
<proteinExistence type="predicted"/>
<name>K3YB90_SETIT</name>
<dbReference type="EnsemblPlants" id="KQK97150">
    <property type="protein sequence ID" value="KQK97150"/>
    <property type="gene ID" value="SETIT_011484mg"/>
</dbReference>